<dbReference type="OrthoDB" id="5221525at2759"/>
<proteinExistence type="predicted"/>
<evidence type="ECO:0000313" key="3">
    <source>
        <dbReference type="Proteomes" id="UP000034680"/>
    </source>
</evidence>
<protein>
    <submittedName>
        <fullName evidence="2">Uncharacterized protein</fullName>
    </submittedName>
</protein>
<gene>
    <name evidence="2" type="ORF">UCDDA912_g09379</name>
</gene>
<keyword evidence="3" id="KW-1185">Reference proteome</keyword>
<reference evidence="2 3" key="1">
    <citation type="submission" date="2015-05" db="EMBL/GenBank/DDBJ databases">
        <title>Distinctive expansion of gene families associated with plant cell wall degradation and secondary metabolism in the genomes of grapevine trunk pathogens.</title>
        <authorList>
            <person name="Lawrence D.P."/>
            <person name="Travadon R."/>
            <person name="Rolshausen P.E."/>
            <person name="Baumgartner K."/>
        </authorList>
    </citation>
    <scope>NUCLEOTIDE SEQUENCE [LARGE SCALE GENOMIC DNA]</scope>
    <source>
        <strain evidence="2">DA912</strain>
    </source>
</reference>
<evidence type="ECO:0000256" key="1">
    <source>
        <dbReference type="SAM" id="MobiDB-lite"/>
    </source>
</evidence>
<dbReference type="Proteomes" id="UP000034680">
    <property type="component" value="Unassembled WGS sequence"/>
</dbReference>
<accession>A0A0G2F7H9</accession>
<dbReference type="AlphaFoldDB" id="A0A0G2F7H9"/>
<dbReference type="EMBL" id="LCUC01000455">
    <property type="protein sequence ID" value="KKY30677.1"/>
    <property type="molecule type" value="Genomic_DNA"/>
</dbReference>
<sequence>MRDGPSCLKPLSASRKRIRKQKKKELTLSPFDDLLTIPLEPIAAIESGTMAKPKAQETPTSGPTLPKEVIEQYTLSVTPRPGAGLEEMEEAIRAIESPCGNVVWSSSWTKKPTRGGGPVTLEINVIYNDCGHRRIIPYSCRKNRIVHGATHWDLPPHGEALRMKDVAGHVRGLADLVAACEVVARKSWELNAVSHGGTWHAS</sequence>
<evidence type="ECO:0000313" key="2">
    <source>
        <dbReference type="EMBL" id="KKY30677.1"/>
    </source>
</evidence>
<reference evidence="2 3" key="2">
    <citation type="submission" date="2015-05" db="EMBL/GenBank/DDBJ databases">
        <authorList>
            <person name="Morales-Cruz A."/>
            <person name="Amrine K.C."/>
            <person name="Cantu D."/>
        </authorList>
    </citation>
    <scope>NUCLEOTIDE SEQUENCE [LARGE SCALE GENOMIC DNA]</scope>
    <source>
        <strain evidence="2">DA912</strain>
    </source>
</reference>
<comment type="caution">
    <text evidence="2">The sequence shown here is derived from an EMBL/GenBank/DDBJ whole genome shotgun (WGS) entry which is preliminary data.</text>
</comment>
<organism evidence="2 3">
    <name type="scientific">Diaporthe ampelina</name>
    <dbReference type="NCBI Taxonomy" id="1214573"/>
    <lineage>
        <taxon>Eukaryota</taxon>
        <taxon>Fungi</taxon>
        <taxon>Dikarya</taxon>
        <taxon>Ascomycota</taxon>
        <taxon>Pezizomycotina</taxon>
        <taxon>Sordariomycetes</taxon>
        <taxon>Sordariomycetidae</taxon>
        <taxon>Diaporthales</taxon>
        <taxon>Diaporthaceae</taxon>
        <taxon>Diaporthe</taxon>
    </lineage>
</organism>
<name>A0A0G2F7H9_9PEZI</name>
<feature type="region of interest" description="Disordered" evidence="1">
    <location>
        <begin position="1"/>
        <end position="22"/>
    </location>
</feature>